<evidence type="ECO:0000313" key="3">
    <source>
        <dbReference type="Proteomes" id="UP000054047"/>
    </source>
</evidence>
<sequence length="71" mass="8200">MNLARHNSVWNTKKGAALGLAAVLEEARSELDPYINQLVPKLFRYRYDPDLRVRQSMRSIWSVLTASRRGI</sequence>
<dbReference type="PANTHER" id="PTHR23346:SF19">
    <property type="entry name" value="PROTEASOME ADAPTER AND SCAFFOLD PROTEIN ECM29"/>
    <property type="match status" value="1"/>
</dbReference>
<proteinExistence type="predicted"/>
<name>A0A0C2FGM2_9BILA</name>
<evidence type="ECO:0008006" key="4">
    <source>
        <dbReference type="Google" id="ProtNLM"/>
    </source>
</evidence>
<protein>
    <recommendedName>
        <fullName evidence="4">HEAT repeat protein</fullName>
    </recommendedName>
</protein>
<dbReference type="InterPro" id="IPR011989">
    <property type="entry name" value="ARM-like"/>
</dbReference>
<evidence type="ECO:0000313" key="2">
    <source>
        <dbReference type="EMBL" id="KIH47750.1"/>
    </source>
</evidence>
<dbReference type="Proteomes" id="UP000054047">
    <property type="component" value="Unassembled WGS sequence"/>
</dbReference>
<dbReference type="GO" id="GO:0060090">
    <property type="term" value="F:molecular adaptor activity"/>
    <property type="evidence" value="ECO:0007669"/>
    <property type="project" value="TreeGrafter"/>
</dbReference>
<accession>A0A0C2FGM2</accession>
<dbReference type="GO" id="GO:0005737">
    <property type="term" value="C:cytoplasm"/>
    <property type="evidence" value="ECO:0007669"/>
    <property type="project" value="TreeGrafter"/>
</dbReference>
<dbReference type="InterPro" id="IPR016024">
    <property type="entry name" value="ARM-type_fold"/>
</dbReference>
<dbReference type="OrthoDB" id="5856088at2759"/>
<reference evidence="2 3" key="1">
    <citation type="submission" date="2013-12" db="EMBL/GenBank/DDBJ databases">
        <title>Draft genome of the parsitic nematode Ancylostoma duodenale.</title>
        <authorList>
            <person name="Mitreva M."/>
        </authorList>
    </citation>
    <scope>NUCLEOTIDE SEQUENCE [LARGE SCALE GENOMIC DNA]</scope>
    <source>
        <strain evidence="2 3">Zhejiang</strain>
    </source>
</reference>
<keyword evidence="1" id="KW-0677">Repeat</keyword>
<dbReference type="GO" id="GO:0036503">
    <property type="term" value="P:ERAD pathway"/>
    <property type="evidence" value="ECO:0007669"/>
    <property type="project" value="TreeGrafter"/>
</dbReference>
<evidence type="ECO:0000256" key="1">
    <source>
        <dbReference type="ARBA" id="ARBA00022737"/>
    </source>
</evidence>
<gene>
    <name evidence="2" type="ORF">ANCDUO_22185</name>
</gene>
<dbReference type="AlphaFoldDB" id="A0A0C2FGM2"/>
<dbReference type="Gene3D" id="1.25.10.10">
    <property type="entry name" value="Leucine-rich Repeat Variant"/>
    <property type="match status" value="1"/>
</dbReference>
<feature type="non-terminal residue" evidence="2">
    <location>
        <position position="71"/>
    </location>
</feature>
<keyword evidence="3" id="KW-1185">Reference proteome</keyword>
<dbReference type="PANTHER" id="PTHR23346">
    <property type="entry name" value="TRANSLATIONAL ACTIVATOR GCN1-RELATED"/>
    <property type="match status" value="1"/>
</dbReference>
<dbReference type="EMBL" id="KN766437">
    <property type="protein sequence ID" value="KIH47750.1"/>
    <property type="molecule type" value="Genomic_DNA"/>
</dbReference>
<dbReference type="SUPFAM" id="SSF48371">
    <property type="entry name" value="ARM repeat"/>
    <property type="match status" value="1"/>
</dbReference>
<dbReference type="GO" id="GO:0005634">
    <property type="term" value="C:nucleus"/>
    <property type="evidence" value="ECO:0007669"/>
    <property type="project" value="TreeGrafter"/>
</dbReference>
<organism evidence="2 3">
    <name type="scientific">Ancylostoma duodenale</name>
    <dbReference type="NCBI Taxonomy" id="51022"/>
    <lineage>
        <taxon>Eukaryota</taxon>
        <taxon>Metazoa</taxon>
        <taxon>Ecdysozoa</taxon>
        <taxon>Nematoda</taxon>
        <taxon>Chromadorea</taxon>
        <taxon>Rhabditida</taxon>
        <taxon>Rhabditina</taxon>
        <taxon>Rhabditomorpha</taxon>
        <taxon>Strongyloidea</taxon>
        <taxon>Ancylostomatidae</taxon>
        <taxon>Ancylostomatinae</taxon>
        <taxon>Ancylostoma</taxon>
    </lineage>
</organism>